<feature type="domain" description="Protein kinase" evidence="14">
    <location>
        <begin position="237"/>
        <end position="521"/>
    </location>
</feature>
<organism evidence="15 16">
    <name type="scientific">Tegillarca granosa</name>
    <name type="common">Malaysian cockle</name>
    <name type="synonym">Anadara granosa</name>
    <dbReference type="NCBI Taxonomy" id="220873"/>
    <lineage>
        <taxon>Eukaryota</taxon>
        <taxon>Metazoa</taxon>
        <taxon>Spiralia</taxon>
        <taxon>Lophotrochozoa</taxon>
        <taxon>Mollusca</taxon>
        <taxon>Bivalvia</taxon>
        <taxon>Autobranchia</taxon>
        <taxon>Pteriomorphia</taxon>
        <taxon>Arcoida</taxon>
        <taxon>Arcoidea</taxon>
        <taxon>Arcidae</taxon>
        <taxon>Tegillarca</taxon>
    </lineage>
</organism>
<dbReference type="Gene3D" id="2.10.60.10">
    <property type="entry name" value="CD59"/>
    <property type="match status" value="1"/>
</dbReference>
<feature type="transmembrane region" description="Helical" evidence="13">
    <location>
        <begin position="183"/>
        <end position="204"/>
    </location>
</feature>
<dbReference type="SUPFAM" id="SSF56112">
    <property type="entry name" value="Protein kinase-like (PK-like)"/>
    <property type="match status" value="1"/>
</dbReference>
<keyword evidence="13" id="KW-0464">Manganese</keyword>
<evidence type="ECO:0000256" key="4">
    <source>
        <dbReference type="ARBA" id="ARBA00022679"/>
    </source>
</evidence>
<keyword evidence="13" id="KW-0479">Metal-binding</keyword>
<keyword evidence="4 13" id="KW-0808">Transferase</keyword>
<dbReference type="InterPro" id="IPR000333">
    <property type="entry name" value="TGFB_receptor"/>
</dbReference>
<name>A0ABQ9EP77_TEGGR</name>
<keyword evidence="3 13" id="KW-0723">Serine/threonine-protein kinase</keyword>
<evidence type="ECO:0000256" key="11">
    <source>
        <dbReference type="ARBA" id="ARBA00023136"/>
    </source>
</evidence>
<dbReference type="Gene3D" id="3.30.200.20">
    <property type="entry name" value="Phosphorylase Kinase, domain 1"/>
    <property type="match status" value="1"/>
</dbReference>
<keyword evidence="5 13" id="KW-0812">Transmembrane</keyword>
<evidence type="ECO:0000256" key="1">
    <source>
        <dbReference type="ARBA" id="ARBA00004479"/>
    </source>
</evidence>
<evidence type="ECO:0000256" key="8">
    <source>
        <dbReference type="ARBA" id="ARBA00022777"/>
    </source>
</evidence>
<keyword evidence="9 13" id="KW-0067">ATP-binding</keyword>
<dbReference type="Proteomes" id="UP001217089">
    <property type="component" value="Unassembled WGS sequence"/>
</dbReference>
<dbReference type="SUPFAM" id="SSF57302">
    <property type="entry name" value="Snake toxin-like"/>
    <property type="match status" value="1"/>
</dbReference>
<comment type="subcellular location">
    <subcellularLocation>
        <location evidence="1 13">Membrane</location>
        <topology evidence="1 13">Single-pass type I membrane protein</topology>
    </subcellularLocation>
</comment>
<dbReference type="PANTHER" id="PTHR23255:SF98">
    <property type="entry name" value="SERINE_THREONINE-PROTEIN KINASE RECEPTOR"/>
    <property type="match status" value="1"/>
</dbReference>
<comment type="similarity">
    <text evidence="2 13">Belongs to the protein kinase superfamily. TKL Ser/Thr protein kinase family. TGFB receptor subfamily.</text>
</comment>
<dbReference type="InterPro" id="IPR000472">
    <property type="entry name" value="Activin_recp"/>
</dbReference>
<comment type="cofactor">
    <cofactor evidence="13">
        <name>Mg(2+)</name>
        <dbReference type="ChEBI" id="CHEBI:18420"/>
    </cofactor>
    <cofactor evidence="13">
        <name>Mn(2+)</name>
        <dbReference type="ChEBI" id="CHEBI:29035"/>
    </cofactor>
</comment>
<evidence type="ECO:0000256" key="13">
    <source>
        <dbReference type="RuleBase" id="RU361271"/>
    </source>
</evidence>
<dbReference type="Pfam" id="PF01064">
    <property type="entry name" value="Activin_recp"/>
    <property type="match status" value="1"/>
</dbReference>
<proteinExistence type="inferred from homology"/>
<evidence type="ECO:0000256" key="3">
    <source>
        <dbReference type="ARBA" id="ARBA00022527"/>
    </source>
</evidence>
<gene>
    <name evidence="15" type="ORF">KUTeg_015125</name>
</gene>
<comment type="caution">
    <text evidence="15">The sequence shown here is derived from an EMBL/GenBank/DDBJ whole genome shotgun (WGS) entry which is preliminary data.</text>
</comment>
<dbReference type="Gene3D" id="1.10.510.10">
    <property type="entry name" value="Transferase(Phosphotransferase) domain 1"/>
    <property type="match status" value="1"/>
</dbReference>
<sequence>MWSFSLNRLKFQVQNISVFTRTRVGADFSVVIMSRSCVVILKGFIILIQLIVGSTIQADNEEDRPALKCAKFKKDCKPDAKTDCPSVIDCDPIREHCFSAWNNSSQGIMLLQQGCWTKSENCYNKECIQSPDILSLNFCCCESDMCNANITAVNFPTTTPVAATGRTPKVTSIPDKQVLLHTLLYSLVPIIVLVIIIVVIFVMWRFYSKDRRYPHQPISTMDPELNMPPSPGPLRPIQLAELRAHGRFGEVWKANMAGECVAVKIFPFKERQSWMTEQDIYNLPHMKHDNILCFIGAERREENLWLISEFHEKGSLSDYLKGNTLTWSELCKIAESMSKGLAYLHDEVPGTRTSEGKPAVAHRDFKSKNVILKADLTACVADFGLAIKFEQGKNPGETHGLVGTRRYMAPEVLEGAISFNRDAFLRIDMYACGLVLWEIVTRCSAVDGPVDDYQLPYEDEIGTHPTLEDMQELVVLKKIRPSIKETWLRHPGLEALISTIEECWDQDAEARVSADCVHERLVQLGQTMNVSNSSNHIILNTPGQEMYYQIPTSIST</sequence>
<dbReference type="CDD" id="cd23615">
    <property type="entry name" value="TFP_LU_ECD_ACVR2"/>
    <property type="match status" value="1"/>
</dbReference>
<keyword evidence="6" id="KW-0732">Signal</keyword>
<evidence type="ECO:0000256" key="2">
    <source>
        <dbReference type="ARBA" id="ARBA00009605"/>
    </source>
</evidence>
<dbReference type="EC" id="2.7.11.30" evidence="13"/>
<dbReference type="PRINTS" id="PR00653">
    <property type="entry name" value="ACTIVIN2R"/>
</dbReference>
<dbReference type="EMBL" id="JARBDR010000793">
    <property type="protein sequence ID" value="KAJ8307041.1"/>
    <property type="molecule type" value="Genomic_DNA"/>
</dbReference>
<keyword evidence="8 13" id="KW-0418">Kinase</keyword>
<keyword evidence="16" id="KW-1185">Reference proteome</keyword>
<evidence type="ECO:0000256" key="12">
    <source>
        <dbReference type="ARBA" id="ARBA00023170"/>
    </source>
</evidence>
<protein>
    <recommendedName>
        <fullName evidence="13">Serine/threonine-protein kinase receptor</fullName>
        <ecNumber evidence="13">2.7.11.30</ecNumber>
    </recommendedName>
</protein>
<evidence type="ECO:0000313" key="15">
    <source>
        <dbReference type="EMBL" id="KAJ8307041.1"/>
    </source>
</evidence>
<evidence type="ECO:0000256" key="10">
    <source>
        <dbReference type="ARBA" id="ARBA00022989"/>
    </source>
</evidence>
<keyword evidence="10 13" id="KW-1133">Transmembrane helix</keyword>
<evidence type="ECO:0000259" key="14">
    <source>
        <dbReference type="PROSITE" id="PS50011"/>
    </source>
</evidence>
<comment type="catalytic activity">
    <reaction evidence="13">
        <text>L-threonyl-[receptor-protein] + ATP = O-phospho-L-threonyl-[receptor-protein] + ADP + H(+)</text>
        <dbReference type="Rhea" id="RHEA:44880"/>
        <dbReference type="Rhea" id="RHEA-COMP:11024"/>
        <dbReference type="Rhea" id="RHEA-COMP:11025"/>
        <dbReference type="ChEBI" id="CHEBI:15378"/>
        <dbReference type="ChEBI" id="CHEBI:30013"/>
        <dbReference type="ChEBI" id="CHEBI:30616"/>
        <dbReference type="ChEBI" id="CHEBI:61977"/>
        <dbReference type="ChEBI" id="CHEBI:456216"/>
        <dbReference type="EC" id="2.7.11.30"/>
    </reaction>
</comment>
<dbReference type="PROSITE" id="PS50011">
    <property type="entry name" value="PROTEIN_KINASE_DOM"/>
    <property type="match status" value="1"/>
</dbReference>
<evidence type="ECO:0000256" key="5">
    <source>
        <dbReference type="ARBA" id="ARBA00022692"/>
    </source>
</evidence>
<evidence type="ECO:0000313" key="16">
    <source>
        <dbReference type="Proteomes" id="UP001217089"/>
    </source>
</evidence>
<keyword evidence="12 13" id="KW-0675">Receptor</keyword>
<evidence type="ECO:0000256" key="9">
    <source>
        <dbReference type="ARBA" id="ARBA00022840"/>
    </source>
</evidence>
<reference evidence="15 16" key="1">
    <citation type="submission" date="2022-12" db="EMBL/GenBank/DDBJ databases">
        <title>Chromosome-level genome of Tegillarca granosa.</title>
        <authorList>
            <person name="Kim J."/>
        </authorList>
    </citation>
    <scope>NUCLEOTIDE SEQUENCE [LARGE SCALE GENOMIC DNA]</scope>
    <source>
        <strain evidence="15">Teg-2019</strain>
        <tissue evidence="15">Adductor muscle</tissue>
    </source>
</reference>
<dbReference type="PANTHER" id="PTHR23255">
    <property type="entry name" value="TRANSFORMING GROWTH FACTOR-BETA RECEPTOR TYPE I AND II"/>
    <property type="match status" value="1"/>
</dbReference>
<dbReference type="InterPro" id="IPR000719">
    <property type="entry name" value="Prot_kinase_dom"/>
</dbReference>
<dbReference type="Pfam" id="PF00069">
    <property type="entry name" value="Pkinase"/>
    <property type="match status" value="1"/>
</dbReference>
<dbReference type="InterPro" id="IPR008271">
    <property type="entry name" value="Ser/Thr_kinase_AS"/>
</dbReference>
<keyword evidence="11 13" id="KW-0472">Membrane</keyword>
<dbReference type="InterPro" id="IPR011009">
    <property type="entry name" value="Kinase-like_dom_sf"/>
</dbReference>
<evidence type="ECO:0000256" key="7">
    <source>
        <dbReference type="ARBA" id="ARBA00022741"/>
    </source>
</evidence>
<dbReference type="CDD" id="cd14053">
    <property type="entry name" value="STKc_ACVR2"/>
    <property type="match status" value="1"/>
</dbReference>
<accession>A0ABQ9EP77</accession>
<evidence type="ECO:0000256" key="6">
    <source>
        <dbReference type="ARBA" id="ARBA00022729"/>
    </source>
</evidence>
<keyword evidence="7 13" id="KW-0547">Nucleotide-binding</keyword>
<dbReference type="PROSITE" id="PS00108">
    <property type="entry name" value="PROTEIN_KINASE_ST"/>
    <property type="match status" value="1"/>
</dbReference>
<keyword evidence="13" id="KW-0460">Magnesium</keyword>
<dbReference type="InterPro" id="IPR045860">
    <property type="entry name" value="Snake_toxin-like_sf"/>
</dbReference>